<evidence type="ECO:0000313" key="2">
    <source>
        <dbReference type="Proteomes" id="UP000015104"/>
    </source>
</evidence>
<dbReference type="EMBL" id="CAEY01000486">
    <property type="status" value="NOT_ANNOTATED_CDS"/>
    <property type="molecule type" value="Genomic_DNA"/>
</dbReference>
<dbReference type="AlphaFoldDB" id="T1JTX7"/>
<dbReference type="Proteomes" id="UP000015104">
    <property type="component" value="Unassembled WGS sequence"/>
</dbReference>
<evidence type="ECO:0000313" key="1">
    <source>
        <dbReference type="EnsemblMetazoa" id="tetur01g15790.1"/>
    </source>
</evidence>
<organism evidence="1 2">
    <name type="scientific">Tetranychus urticae</name>
    <name type="common">Two-spotted spider mite</name>
    <dbReference type="NCBI Taxonomy" id="32264"/>
    <lineage>
        <taxon>Eukaryota</taxon>
        <taxon>Metazoa</taxon>
        <taxon>Ecdysozoa</taxon>
        <taxon>Arthropoda</taxon>
        <taxon>Chelicerata</taxon>
        <taxon>Arachnida</taxon>
        <taxon>Acari</taxon>
        <taxon>Acariformes</taxon>
        <taxon>Trombidiformes</taxon>
        <taxon>Prostigmata</taxon>
        <taxon>Eleutherengona</taxon>
        <taxon>Raphignathae</taxon>
        <taxon>Tetranychoidea</taxon>
        <taxon>Tetranychidae</taxon>
        <taxon>Tetranychus</taxon>
    </lineage>
</organism>
<reference evidence="1" key="2">
    <citation type="submission" date="2015-06" db="UniProtKB">
        <authorList>
            <consortium name="EnsemblMetazoa"/>
        </authorList>
    </citation>
    <scope>IDENTIFICATION</scope>
</reference>
<dbReference type="HOGENOM" id="CLU_1112552_0_0_1"/>
<accession>T1JTX7</accession>
<name>T1JTX7_TETUR</name>
<sequence length="250" mass="28041">MHIVSSHFEYVTLATYFRPIVGATYLWLVIRTPCLSPLYIKMSIMQELLEVKLIIGALGDIPQPERRNINRFHNRVERMVQDLDDVEVDLDEIPYEPAPSPVSIPSLSSSSSLPSLASIDSILSTVGANSRIENTCARIQKVCNRNANNSAANGQEINSVVDILGQIENRQHAQHLRVVEFLAEINVSLNDTITQEGKTTRNALQTFDRANNYFINEINDWLGTTIVKNLQKIGSLILVTLQKQLESIKT</sequence>
<dbReference type="EnsemblMetazoa" id="tetur01g15790.1">
    <property type="protein sequence ID" value="tetur01g15790.1"/>
    <property type="gene ID" value="tetur01g15790"/>
</dbReference>
<protein>
    <submittedName>
        <fullName evidence="1">Uncharacterized protein</fullName>
    </submittedName>
</protein>
<reference evidence="2" key="1">
    <citation type="submission" date="2011-08" db="EMBL/GenBank/DDBJ databases">
        <authorList>
            <person name="Rombauts S."/>
        </authorList>
    </citation>
    <scope>NUCLEOTIDE SEQUENCE</scope>
    <source>
        <strain evidence="2">London</strain>
    </source>
</reference>
<proteinExistence type="predicted"/>
<keyword evidence="2" id="KW-1185">Reference proteome</keyword>